<dbReference type="RefSeq" id="XP_033673990.1">
    <property type="nucleotide sequence ID" value="XM_033803883.1"/>
</dbReference>
<proteinExistence type="inferred from homology"/>
<evidence type="ECO:0000313" key="5">
    <source>
        <dbReference type="Proteomes" id="UP000799537"/>
    </source>
</evidence>
<name>A0A6A6D161_ZASCE</name>
<dbReference type="Pfam" id="PF03061">
    <property type="entry name" value="4HBT"/>
    <property type="match status" value="1"/>
</dbReference>
<dbReference type="Proteomes" id="UP000799537">
    <property type="component" value="Unassembled WGS sequence"/>
</dbReference>
<dbReference type="Gene3D" id="3.10.129.10">
    <property type="entry name" value="Hotdog Thioesterase"/>
    <property type="match status" value="1"/>
</dbReference>
<dbReference type="NCBIfam" id="TIGR00369">
    <property type="entry name" value="unchar_dom_1"/>
    <property type="match status" value="1"/>
</dbReference>
<keyword evidence="5" id="KW-1185">Reference proteome</keyword>
<evidence type="ECO:0000313" key="4">
    <source>
        <dbReference type="EMBL" id="KAF2173101.1"/>
    </source>
</evidence>
<protein>
    <recommendedName>
        <fullName evidence="3">Thioesterase domain-containing protein</fullName>
    </recommendedName>
</protein>
<accession>A0A6A6D161</accession>
<dbReference type="CDD" id="cd03443">
    <property type="entry name" value="PaaI_thioesterase"/>
    <property type="match status" value="1"/>
</dbReference>
<dbReference type="AlphaFoldDB" id="A0A6A6D161"/>
<reference evidence="4" key="1">
    <citation type="journal article" date="2020" name="Stud. Mycol.">
        <title>101 Dothideomycetes genomes: a test case for predicting lifestyles and emergence of pathogens.</title>
        <authorList>
            <person name="Haridas S."/>
            <person name="Albert R."/>
            <person name="Binder M."/>
            <person name="Bloem J."/>
            <person name="Labutti K."/>
            <person name="Salamov A."/>
            <person name="Andreopoulos B."/>
            <person name="Baker S."/>
            <person name="Barry K."/>
            <person name="Bills G."/>
            <person name="Bluhm B."/>
            <person name="Cannon C."/>
            <person name="Castanera R."/>
            <person name="Culley D."/>
            <person name="Daum C."/>
            <person name="Ezra D."/>
            <person name="Gonzalez J."/>
            <person name="Henrissat B."/>
            <person name="Kuo A."/>
            <person name="Liang C."/>
            <person name="Lipzen A."/>
            <person name="Lutzoni F."/>
            <person name="Magnuson J."/>
            <person name="Mondo S."/>
            <person name="Nolan M."/>
            <person name="Ohm R."/>
            <person name="Pangilinan J."/>
            <person name="Park H.-J."/>
            <person name="Ramirez L."/>
            <person name="Alfaro M."/>
            <person name="Sun H."/>
            <person name="Tritt A."/>
            <person name="Yoshinaga Y."/>
            <person name="Zwiers L.-H."/>
            <person name="Turgeon B."/>
            <person name="Goodwin S."/>
            <person name="Spatafora J."/>
            <person name="Crous P."/>
            <person name="Grigoriev I."/>
        </authorList>
    </citation>
    <scope>NUCLEOTIDE SEQUENCE</scope>
    <source>
        <strain evidence="4">ATCC 36951</strain>
    </source>
</reference>
<feature type="domain" description="Thioesterase" evidence="3">
    <location>
        <begin position="68"/>
        <end position="146"/>
    </location>
</feature>
<dbReference type="InterPro" id="IPR003736">
    <property type="entry name" value="PAAI_dom"/>
</dbReference>
<dbReference type="InterPro" id="IPR039298">
    <property type="entry name" value="ACOT13"/>
</dbReference>
<dbReference type="InterPro" id="IPR006683">
    <property type="entry name" value="Thioestr_dom"/>
</dbReference>
<evidence type="ECO:0000259" key="3">
    <source>
        <dbReference type="Pfam" id="PF03061"/>
    </source>
</evidence>
<comment type="similarity">
    <text evidence="1">Belongs to the thioesterase PaaI family.</text>
</comment>
<dbReference type="EMBL" id="ML993580">
    <property type="protein sequence ID" value="KAF2173101.1"/>
    <property type="molecule type" value="Genomic_DNA"/>
</dbReference>
<evidence type="ECO:0000256" key="2">
    <source>
        <dbReference type="ARBA" id="ARBA00022801"/>
    </source>
</evidence>
<dbReference type="GO" id="GO:0047617">
    <property type="term" value="F:fatty acyl-CoA hydrolase activity"/>
    <property type="evidence" value="ECO:0007669"/>
    <property type="project" value="InterPro"/>
</dbReference>
<organism evidence="4 5">
    <name type="scientific">Zasmidium cellare ATCC 36951</name>
    <dbReference type="NCBI Taxonomy" id="1080233"/>
    <lineage>
        <taxon>Eukaryota</taxon>
        <taxon>Fungi</taxon>
        <taxon>Dikarya</taxon>
        <taxon>Ascomycota</taxon>
        <taxon>Pezizomycotina</taxon>
        <taxon>Dothideomycetes</taxon>
        <taxon>Dothideomycetidae</taxon>
        <taxon>Mycosphaerellales</taxon>
        <taxon>Mycosphaerellaceae</taxon>
        <taxon>Zasmidium</taxon>
    </lineage>
</organism>
<evidence type="ECO:0000256" key="1">
    <source>
        <dbReference type="ARBA" id="ARBA00008324"/>
    </source>
</evidence>
<gene>
    <name evidence="4" type="ORF">M409DRAFT_17049</name>
</gene>
<dbReference type="OrthoDB" id="2831072at2759"/>
<dbReference type="SUPFAM" id="SSF54637">
    <property type="entry name" value="Thioesterase/thiol ester dehydrase-isomerase"/>
    <property type="match status" value="1"/>
</dbReference>
<dbReference type="PANTHER" id="PTHR21660:SF1">
    <property type="entry name" value="ACYL-COENZYME A THIOESTERASE 13"/>
    <property type="match status" value="1"/>
</dbReference>
<sequence length="164" mass="18657">MSKKILERFKDHFDPKEIAQAYKEDKPGHFTTTWFEDLEVVSAEQTSPTTGKLVYRFPVQAAYLNPTGSLHGGAIATIFDIGTSWLLFLIARDGFWSPTFGTTRTLNCTYLRPAMEGEWLRLECEIVHAGKRLCLLRGVMKRERDGAEVATAEHNKFNVDVEKM</sequence>
<keyword evidence="2" id="KW-0378">Hydrolase</keyword>
<dbReference type="InterPro" id="IPR029069">
    <property type="entry name" value="HotDog_dom_sf"/>
</dbReference>
<dbReference type="PANTHER" id="PTHR21660">
    <property type="entry name" value="THIOESTERASE SUPERFAMILY MEMBER-RELATED"/>
    <property type="match status" value="1"/>
</dbReference>
<dbReference type="GeneID" id="54557155"/>